<dbReference type="HAMAP" id="MF_00262">
    <property type="entry name" value="MinE"/>
    <property type="match status" value="1"/>
</dbReference>
<sequence length="94" mass="10917">MFDTIRRFFGEKKSGEVAKKRMQIVLLHDRLSIAPEVLDEIKNEILKVLSRYMEIDDRTIKVSIEQCEHYAALVSNVHVKRVYRHAQQSTTGSA</sequence>
<dbReference type="Gene3D" id="3.30.1070.10">
    <property type="entry name" value="Cell division topological specificity factor MinE"/>
    <property type="match status" value="1"/>
</dbReference>
<keyword evidence="4 5" id="KW-0132">Cell division</keyword>
<evidence type="ECO:0000313" key="6">
    <source>
        <dbReference type="Proteomes" id="UP000199611"/>
    </source>
</evidence>
<dbReference type="GO" id="GO:0032955">
    <property type="term" value="P:regulation of division septum assembly"/>
    <property type="evidence" value="ECO:0007669"/>
    <property type="project" value="InterPro"/>
</dbReference>
<dbReference type="AlphaFoldDB" id="A0A1I4V858"/>
<dbReference type="InterPro" id="IPR036707">
    <property type="entry name" value="MinE_sf"/>
</dbReference>
<protein>
    <recommendedName>
        <fullName evidence="2 4">Cell division topological specificity factor</fullName>
    </recommendedName>
</protein>
<dbReference type="SUPFAM" id="SSF55229">
    <property type="entry name" value="Cell division protein MinE topological specificity domain"/>
    <property type="match status" value="1"/>
</dbReference>
<dbReference type="GO" id="GO:0051301">
    <property type="term" value="P:cell division"/>
    <property type="evidence" value="ECO:0007669"/>
    <property type="project" value="UniProtKB-KW"/>
</dbReference>
<comment type="function">
    <text evidence="3 4">Prevents the cell division inhibition by proteins MinC and MinD at internal division sites while permitting inhibition at polar sites. This ensures cell division at the proper site by restricting the formation of a division septum at the midpoint of the long axis of the cell.</text>
</comment>
<reference evidence="5 6" key="1">
    <citation type="submission" date="2016-10" db="EMBL/GenBank/DDBJ databases">
        <authorList>
            <person name="de Groot N.N."/>
        </authorList>
    </citation>
    <scope>NUCLEOTIDE SEQUENCE [LARGE SCALE GENOMIC DNA]</scope>
    <source>
        <strain evidence="5 6">DSM 9990</strain>
    </source>
</reference>
<comment type="similarity">
    <text evidence="1 4">Belongs to the MinE family.</text>
</comment>
<name>A0A1I4V858_9BACT</name>
<evidence type="ECO:0000256" key="3">
    <source>
        <dbReference type="ARBA" id="ARBA00025265"/>
    </source>
</evidence>
<dbReference type="EMBL" id="FOUU01000008">
    <property type="protein sequence ID" value="SFM97353.1"/>
    <property type="molecule type" value="Genomic_DNA"/>
</dbReference>
<dbReference type="RefSeq" id="WP_093395741.1">
    <property type="nucleotide sequence ID" value="NZ_FOUU01000008.1"/>
</dbReference>
<gene>
    <name evidence="4" type="primary">minE</name>
    <name evidence="5" type="ORF">SAMN05660836_02161</name>
</gene>
<accession>A0A1I4V858</accession>
<keyword evidence="6" id="KW-1185">Reference proteome</keyword>
<dbReference type="Proteomes" id="UP000199611">
    <property type="component" value="Unassembled WGS sequence"/>
</dbReference>
<evidence type="ECO:0000256" key="1">
    <source>
        <dbReference type="ARBA" id="ARBA00008168"/>
    </source>
</evidence>
<dbReference type="NCBIfam" id="TIGR01215">
    <property type="entry name" value="minE"/>
    <property type="match status" value="1"/>
</dbReference>
<dbReference type="STRING" id="39841.SAMN05660836_02161"/>
<organism evidence="5 6">
    <name type="scientific">Thermodesulforhabdus norvegica</name>
    <dbReference type="NCBI Taxonomy" id="39841"/>
    <lineage>
        <taxon>Bacteria</taxon>
        <taxon>Pseudomonadati</taxon>
        <taxon>Thermodesulfobacteriota</taxon>
        <taxon>Syntrophobacteria</taxon>
        <taxon>Syntrophobacterales</taxon>
        <taxon>Thermodesulforhabdaceae</taxon>
        <taxon>Thermodesulforhabdus</taxon>
    </lineage>
</organism>
<keyword evidence="4" id="KW-0131">Cell cycle</keyword>
<dbReference type="Pfam" id="PF03776">
    <property type="entry name" value="MinE"/>
    <property type="match status" value="1"/>
</dbReference>
<proteinExistence type="inferred from homology"/>
<dbReference type="OrthoDB" id="9796578at2"/>
<evidence type="ECO:0000313" key="5">
    <source>
        <dbReference type="EMBL" id="SFM97353.1"/>
    </source>
</evidence>
<evidence type="ECO:0000256" key="4">
    <source>
        <dbReference type="HAMAP-Rule" id="MF_00262"/>
    </source>
</evidence>
<dbReference type="InterPro" id="IPR005527">
    <property type="entry name" value="MinE"/>
</dbReference>
<evidence type="ECO:0000256" key="2">
    <source>
        <dbReference type="ARBA" id="ARBA00020112"/>
    </source>
</evidence>